<dbReference type="Pfam" id="PF01476">
    <property type="entry name" value="LysM"/>
    <property type="match status" value="1"/>
</dbReference>
<protein>
    <submittedName>
        <fullName evidence="5">Transglycosylase family protein</fullName>
    </submittedName>
</protein>
<dbReference type="SMART" id="SM00257">
    <property type="entry name" value="LysM"/>
    <property type="match status" value="1"/>
</dbReference>
<dbReference type="InterPro" id="IPR052196">
    <property type="entry name" value="Bact_Kbp"/>
</dbReference>
<dbReference type="CDD" id="cd13925">
    <property type="entry name" value="RPF"/>
    <property type="match status" value="1"/>
</dbReference>
<feature type="domain" description="LysM" evidence="4">
    <location>
        <begin position="201"/>
        <end position="248"/>
    </location>
</feature>
<proteinExistence type="inferred from homology"/>
<evidence type="ECO:0000313" key="5">
    <source>
        <dbReference type="EMBL" id="MDF8265674.1"/>
    </source>
</evidence>
<dbReference type="Gene3D" id="3.10.350.10">
    <property type="entry name" value="LysM domain"/>
    <property type="match status" value="1"/>
</dbReference>
<dbReference type="CDD" id="cd00118">
    <property type="entry name" value="LysM"/>
    <property type="match status" value="1"/>
</dbReference>
<dbReference type="RefSeq" id="WP_277192980.1">
    <property type="nucleotide sequence ID" value="NZ_JAROAV010000038.1"/>
</dbReference>
<dbReference type="EMBL" id="JAROAV010000038">
    <property type="protein sequence ID" value="MDF8265674.1"/>
    <property type="molecule type" value="Genomic_DNA"/>
</dbReference>
<keyword evidence="3" id="KW-0732">Signal</keyword>
<name>A0ABT6CC98_9MICO</name>
<dbReference type="Pfam" id="PF06737">
    <property type="entry name" value="Transglycosylas"/>
    <property type="match status" value="1"/>
</dbReference>
<dbReference type="SUPFAM" id="SSF54106">
    <property type="entry name" value="LysM domain"/>
    <property type="match status" value="1"/>
</dbReference>
<dbReference type="InterPro" id="IPR010618">
    <property type="entry name" value="RPF"/>
</dbReference>
<evidence type="ECO:0000256" key="3">
    <source>
        <dbReference type="SAM" id="SignalP"/>
    </source>
</evidence>
<accession>A0ABT6CC98</accession>
<feature type="signal peptide" evidence="3">
    <location>
        <begin position="1"/>
        <end position="25"/>
    </location>
</feature>
<comment type="caution">
    <text evidence="5">The sequence shown here is derived from an EMBL/GenBank/DDBJ whole genome shotgun (WGS) entry which is preliminary data.</text>
</comment>
<dbReference type="InterPro" id="IPR018392">
    <property type="entry name" value="LysM"/>
</dbReference>
<reference evidence="5 6" key="1">
    <citation type="submission" date="2023-03" db="EMBL/GenBank/DDBJ databases">
        <title>YIM 133296 draft genome.</title>
        <authorList>
            <person name="Xiong L."/>
        </authorList>
    </citation>
    <scope>NUCLEOTIDE SEQUENCE [LARGE SCALE GENOMIC DNA]</scope>
    <source>
        <strain evidence="5 6">YIM 133296</strain>
    </source>
</reference>
<evidence type="ECO:0000256" key="1">
    <source>
        <dbReference type="ARBA" id="ARBA00010830"/>
    </source>
</evidence>
<dbReference type="PANTHER" id="PTHR34700:SF4">
    <property type="entry name" value="PHAGE-LIKE ELEMENT PBSX PROTEIN XKDP"/>
    <property type="match status" value="1"/>
</dbReference>
<organism evidence="5 6">
    <name type="scientific">Luteipulveratus flavus</name>
    <dbReference type="NCBI Taxonomy" id="3031728"/>
    <lineage>
        <taxon>Bacteria</taxon>
        <taxon>Bacillati</taxon>
        <taxon>Actinomycetota</taxon>
        <taxon>Actinomycetes</taxon>
        <taxon>Micrococcales</taxon>
        <taxon>Dermacoccaceae</taxon>
        <taxon>Luteipulveratus</taxon>
    </lineage>
</organism>
<evidence type="ECO:0000256" key="2">
    <source>
        <dbReference type="ARBA" id="ARBA00022801"/>
    </source>
</evidence>
<dbReference type="Gene3D" id="1.10.530.10">
    <property type="match status" value="1"/>
</dbReference>
<dbReference type="Proteomes" id="UP001528912">
    <property type="component" value="Unassembled WGS sequence"/>
</dbReference>
<evidence type="ECO:0000313" key="6">
    <source>
        <dbReference type="Proteomes" id="UP001528912"/>
    </source>
</evidence>
<gene>
    <name evidence="5" type="ORF">P4R38_15620</name>
</gene>
<dbReference type="InterPro" id="IPR023346">
    <property type="entry name" value="Lysozyme-like_dom_sf"/>
</dbReference>
<dbReference type="InterPro" id="IPR036779">
    <property type="entry name" value="LysM_dom_sf"/>
</dbReference>
<keyword evidence="6" id="KW-1185">Reference proteome</keyword>
<keyword evidence="2" id="KW-0378">Hydrolase</keyword>
<comment type="similarity">
    <text evidence="1">Belongs to the transglycosylase family. Rpf subfamily.</text>
</comment>
<feature type="chain" id="PRO_5045409544" evidence="3">
    <location>
        <begin position="26"/>
        <end position="250"/>
    </location>
</feature>
<dbReference type="PROSITE" id="PS51782">
    <property type="entry name" value="LYSM"/>
    <property type="match status" value="1"/>
</dbReference>
<evidence type="ECO:0000259" key="4">
    <source>
        <dbReference type="PROSITE" id="PS51782"/>
    </source>
</evidence>
<sequence length="250" mass="26478">MTTLVATGAAAAAAVTVGTTGQAHADTNVWDRVAQCESTGNWGINTGNGFSGGLQFTPSTWRAYGGSGSAQNASRSEQIRVAQRVLQGQGPGAWPVCSKRAGLTRANGGAASAGSDTQRASRSIERKVVKADRPVAKKTERKVERTHVAPKKAVRTHVAPKADRPVAKKADRKVVRTHVAPKHTVKRHHVHTAPAVKHSGQTITVKSGDTLAKLADKYDVSSWRQLWAANSKTVSNPNMIFVGQTLNLPA</sequence>
<dbReference type="SUPFAM" id="SSF53955">
    <property type="entry name" value="Lysozyme-like"/>
    <property type="match status" value="1"/>
</dbReference>
<dbReference type="PANTHER" id="PTHR34700">
    <property type="entry name" value="POTASSIUM BINDING PROTEIN KBP"/>
    <property type="match status" value="1"/>
</dbReference>